<protein>
    <submittedName>
        <fullName evidence="1">Uncharacterized protein</fullName>
    </submittedName>
</protein>
<reference evidence="1 2" key="1">
    <citation type="submission" date="2019-07" db="EMBL/GenBank/DDBJ databases">
        <title>Lentzea xizangensis sp. nov., isolated from Qinghai-Tibetan Plateau Soils.</title>
        <authorList>
            <person name="Huang J."/>
        </authorList>
    </citation>
    <scope>NUCLEOTIDE SEQUENCE [LARGE SCALE GENOMIC DNA]</scope>
    <source>
        <strain evidence="1 2">FXJ1.1311</strain>
    </source>
</reference>
<evidence type="ECO:0000313" key="2">
    <source>
        <dbReference type="Proteomes" id="UP000316639"/>
    </source>
</evidence>
<dbReference type="EMBL" id="VOBR01000025">
    <property type="protein sequence ID" value="TWP47537.1"/>
    <property type="molecule type" value="Genomic_DNA"/>
</dbReference>
<keyword evidence="2" id="KW-1185">Reference proteome</keyword>
<dbReference type="Proteomes" id="UP000316639">
    <property type="component" value="Unassembled WGS sequence"/>
</dbReference>
<evidence type="ECO:0000313" key="1">
    <source>
        <dbReference type="EMBL" id="TWP47537.1"/>
    </source>
</evidence>
<comment type="caution">
    <text evidence="1">The sequence shown here is derived from an EMBL/GenBank/DDBJ whole genome shotgun (WGS) entry which is preliminary data.</text>
</comment>
<gene>
    <name evidence="1" type="ORF">FKR81_31740</name>
</gene>
<accession>A0A563EKX9</accession>
<sequence length="104" mass="11353">MTRVGDFWDLLDDVEPELGSLPVADLVRLVENPKQDNELDDPVSVVERALDRPLTLEERGLVMLKVLAPRDVGAPSEALRYSFARAAEQEEPWAAAISVGALGA</sequence>
<proteinExistence type="predicted"/>
<name>A0A563EKX9_9PSEU</name>
<dbReference type="AlphaFoldDB" id="A0A563EKX9"/>
<organism evidence="1 2">
    <name type="scientific">Lentzea tibetensis</name>
    <dbReference type="NCBI Taxonomy" id="2591470"/>
    <lineage>
        <taxon>Bacteria</taxon>
        <taxon>Bacillati</taxon>
        <taxon>Actinomycetota</taxon>
        <taxon>Actinomycetes</taxon>
        <taxon>Pseudonocardiales</taxon>
        <taxon>Pseudonocardiaceae</taxon>
        <taxon>Lentzea</taxon>
    </lineage>
</organism>